<dbReference type="STRING" id="1226968.A6A40_13505"/>
<dbReference type="EMBL" id="CP015285">
    <property type="protein sequence ID" value="ANC92808.1"/>
    <property type="molecule type" value="Genomic_DNA"/>
</dbReference>
<gene>
    <name evidence="1" type="ORF">A6A40_13505</name>
</gene>
<protein>
    <submittedName>
        <fullName evidence="1">Uncharacterized protein</fullName>
    </submittedName>
</protein>
<evidence type="ECO:0000313" key="2">
    <source>
        <dbReference type="Proteomes" id="UP000077405"/>
    </source>
</evidence>
<organism evidence="1 2">
    <name type="scientific">Azospirillum humicireducens</name>
    <dbReference type="NCBI Taxonomy" id="1226968"/>
    <lineage>
        <taxon>Bacteria</taxon>
        <taxon>Pseudomonadati</taxon>
        <taxon>Pseudomonadota</taxon>
        <taxon>Alphaproteobacteria</taxon>
        <taxon>Rhodospirillales</taxon>
        <taxon>Azospirillaceae</taxon>
        <taxon>Azospirillum</taxon>
    </lineage>
</organism>
<name>A0A160JI58_9PROT</name>
<keyword evidence="2" id="KW-1185">Reference proteome</keyword>
<dbReference type="RefSeq" id="WP_063635847.1">
    <property type="nucleotide sequence ID" value="NZ_CP015285.1"/>
</dbReference>
<proteinExistence type="predicted"/>
<reference evidence="1 2" key="1">
    <citation type="journal article" date="2013" name="Int. J. Syst. Evol. Microbiol.">
        <title>Azospirillum humicireducens sp. nov., a nitrogen-fixing bacterium isolated from a microbial fuel cell.</title>
        <authorList>
            <person name="Zhou S."/>
            <person name="Han L."/>
            <person name="Wang Y."/>
            <person name="Yang G."/>
            <person name="Zhuang L."/>
            <person name="Hu P."/>
        </authorList>
    </citation>
    <scope>NUCLEOTIDE SEQUENCE [LARGE SCALE GENOMIC DNA]</scope>
    <source>
        <strain evidence="1 2">SgZ-5</strain>
    </source>
</reference>
<sequence length="86" mass="9264">MLTIKDCIALSDLTEAEIDAIAEHEHVPEMVAVEMGHCLAHCPGGADRIAHIIADDIAEACAHGQVAHAVDLMRTLREFVETHPEG</sequence>
<evidence type="ECO:0000313" key="1">
    <source>
        <dbReference type="EMBL" id="ANC92808.1"/>
    </source>
</evidence>
<dbReference type="Proteomes" id="UP000077405">
    <property type="component" value="Chromosome"/>
</dbReference>
<dbReference type="AlphaFoldDB" id="A0A160JI58"/>
<accession>A0A160JI58</accession>
<dbReference type="KEGG" id="ahu:A6A40_13505"/>